<dbReference type="PANTHER" id="PTHR12589">
    <property type="entry name" value="PYRUVOYL TETRAHYDROBIOPTERIN SYNTHASE"/>
    <property type="match status" value="1"/>
</dbReference>
<dbReference type="PANTHER" id="PTHR12589:SF7">
    <property type="entry name" value="6-PYRUVOYL TETRAHYDROBIOPTERIN SYNTHASE"/>
    <property type="match status" value="1"/>
</dbReference>
<dbReference type="InterPro" id="IPR038418">
    <property type="entry name" value="6-PTP_synth/QueD_sf"/>
</dbReference>
<evidence type="ECO:0000256" key="5">
    <source>
        <dbReference type="ARBA" id="ARBA00018141"/>
    </source>
</evidence>
<accession>M1M061</accession>
<dbReference type="EMBL" id="CP003807">
    <property type="protein sequence ID" value="AGF49691.1"/>
    <property type="molecule type" value="Genomic_DNA"/>
</dbReference>
<evidence type="ECO:0000256" key="2">
    <source>
        <dbReference type="ARBA" id="ARBA00005061"/>
    </source>
</evidence>
<evidence type="ECO:0000313" key="11">
    <source>
        <dbReference type="EMBL" id="AGF49691.1"/>
    </source>
</evidence>
<dbReference type="EC" id="4.1.2.50" evidence="4"/>
<keyword evidence="12" id="KW-1185">Reference proteome</keyword>
<comment type="similarity">
    <text evidence="3">Belongs to the PTPS family. QueD subfamily.</text>
</comment>
<dbReference type="PATRIC" id="fig|1208922.3.peg.244"/>
<evidence type="ECO:0000256" key="1">
    <source>
        <dbReference type="ARBA" id="ARBA00001947"/>
    </source>
</evidence>
<keyword evidence="6" id="KW-0479">Metal-binding</keyword>
<dbReference type="KEGG" id="kbt:BCUE_0493"/>
<keyword evidence="8 11" id="KW-0456">Lyase</keyword>
<comment type="cofactor">
    <cofactor evidence="1">
        <name>Zn(2+)</name>
        <dbReference type="ChEBI" id="CHEBI:29105"/>
    </cofactor>
</comment>
<gene>
    <name evidence="11" type="ORF">BCUE_0493</name>
</gene>
<evidence type="ECO:0000256" key="7">
    <source>
        <dbReference type="ARBA" id="ARBA00022833"/>
    </source>
</evidence>
<dbReference type="SUPFAM" id="SSF55620">
    <property type="entry name" value="Tetrahydrobiopterin biosynthesis enzymes-like"/>
    <property type="match status" value="1"/>
</dbReference>
<evidence type="ECO:0000313" key="12">
    <source>
        <dbReference type="Proteomes" id="UP000011563"/>
    </source>
</evidence>
<keyword evidence="7" id="KW-0862">Zinc</keyword>
<evidence type="ECO:0000256" key="8">
    <source>
        <dbReference type="ARBA" id="ARBA00023239"/>
    </source>
</evidence>
<dbReference type="GO" id="GO:0046872">
    <property type="term" value="F:metal ion binding"/>
    <property type="evidence" value="ECO:0007669"/>
    <property type="project" value="UniProtKB-KW"/>
</dbReference>
<proteinExistence type="inferred from homology"/>
<dbReference type="Proteomes" id="UP000011563">
    <property type="component" value="Chromosome"/>
</dbReference>
<evidence type="ECO:0000256" key="4">
    <source>
        <dbReference type="ARBA" id="ARBA00012982"/>
    </source>
</evidence>
<evidence type="ECO:0000256" key="10">
    <source>
        <dbReference type="ARBA" id="ARBA00048807"/>
    </source>
</evidence>
<evidence type="ECO:0000256" key="6">
    <source>
        <dbReference type="ARBA" id="ARBA00022723"/>
    </source>
</evidence>
<evidence type="ECO:0000256" key="3">
    <source>
        <dbReference type="ARBA" id="ARBA00008900"/>
    </source>
</evidence>
<dbReference type="InterPro" id="IPR007115">
    <property type="entry name" value="6-PTP_synth/QueD"/>
</dbReference>
<dbReference type="Gene3D" id="3.30.479.10">
    <property type="entry name" value="6-pyruvoyl tetrahydropterin synthase/QueD"/>
    <property type="match status" value="1"/>
</dbReference>
<protein>
    <recommendedName>
        <fullName evidence="5">6-carboxy-5,6,7,8-tetrahydropterin synthase</fullName>
        <ecNumber evidence="4">4.1.2.50</ecNumber>
    </recommendedName>
    <alternativeName>
        <fullName evidence="9">Queuosine biosynthesis protein QueD</fullName>
    </alternativeName>
</protein>
<dbReference type="HOGENOM" id="CLU_111016_1_1_4"/>
<dbReference type="AlphaFoldDB" id="M1M061"/>
<comment type="pathway">
    <text evidence="2">Purine metabolism; 7-cyano-7-deazaguanine biosynthesis.</text>
</comment>
<dbReference type="RefSeq" id="WP_015389994.1">
    <property type="nucleotide sequence ID" value="NC_020285.1"/>
</dbReference>
<evidence type="ECO:0000256" key="9">
    <source>
        <dbReference type="ARBA" id="ARBA00031449"/>
    </source>
</evidence>
<sequence length="147" mass="16741">MISISRKLEFDAGHRIQNHKGKCNNIHGHRYSLIVTLEGEISKSATSSDYGMLMDFADVKIIALKNIIEVWDHGFLVSNDDYEILNLLKSLTNHKTVILNKVPTVENLAIIAYETLKPLYSNHYGNKLSLKKVCLYETPNCWSEYIG</sequence>
<comment type="catalytic activity">
    <reaction evidence="10">
        <text>7,8-dihydroneopterin 3'-triphosphate + H2O = 6-carboxy-5,6,7,8-tetrahydropterin + triphosphate + acetaldehyde + 2 H(+)</text>
        <dbReference type="Rhea" id="RHEA:27966"/>
        <dbReference type="ChEBI" id="CHEBI:15343"/>
        <dbReference type="ChEBI" id="CHEBI:15377"/>
        <dbReference type="ChEBI" id="CHEBI:15378"/>
        <dbReference type="ChEBI" id="CHEBI:18036"/>
        <dbReference type="ChEBI" id="CHEBI:58462"/>
        <dbReference type="ChEBI" id="CHEBI:61032"/>
        <dbReference type="EC" id="4.1.2.50"/>
    </reaction>
</comment>
<dbReference type="Pfam" id="PF01242">
    <property type="entry name" value="PTPS"/>
    <property type="match status" value="1"/>
</dbReference>
<dbReference type="GO" id="GO:0070497">
    <property type="term" value="F:6-carboxytetrahydropterin synthase activity"/>
    <property type="evidence" value="ECO:0007669"/>
    <property type="project" value="UniProtKB-EC"/>
</dbReference>
<name>M1M061_9PROT</name>
<reference evidence="11 12" key="1">
    <citation type="journal article" date="2013" name="Genome Biol. Evol.">
        <title>Genome evolution and phylogenomic analysis of candidatus kinetoplastibacterium, the betaproteobacterial endosymbionts of strigomonas and angomonas.</title>
        <authorList>
            <person name="Alves J.M."/>
            <person name="Serrano M.G."/>
            <person name="Maia da Silva F."/>
            <person name="Voegtly L.J."/>
            <person name="Matveyev A.V."/>
            <person name="Teixeira M.M."/>
            <person name="Camargo E.P."/>
            <person name="Buck G.A."/>
        </authorList>
    </citation>
    <scope>NUCLEOTIDE SEQUENCE [LARGE SCALE GENOMIC DNA]</scope>
    <source>
        <strain evidence="11 12">TCC012E</strain>
    </source>
</reference>
<dbReference type="UniPathway" id="UPA00391"/>
<organism evidence="11 12">
    <name type="scientific">Candidatus Kinetoplastidibacterium blastocrithidiae TCC012E</name>
    <dbReference type="NCBI Taxonomy" id="1208922"/>
    <lineage>
        <taxon>Bacteria</taxon>
        <taxon>Pseudomonadati</taxon>
        <taxon>Pseudomonadota</taxon>
        <taxon>Betaproteobacteria</taxon>
        <taxon>Candidatus Kinetoplastidibacterium</taxon>
    </lineage>
</organism>